<evidence type="ECO:0000256" key="3">
    <source>
        <dbReference type="SAM" id="MobiDB-lite"/>
    </source>
</evidence>
<keyword evidence="1 2" id="KW-0238">DNA-binding</keyword>
<dbReference type="InterPro" id="IPR050109">
    <property type="entry name" value="HTH-type_TetR-like_transc_reg"/>
</dbReference>
<dbReference type="PROSITE" id="PS50977">
    <property type="entry name" value="HTH_TETR_2"/>
    <property type="match status" value="1"/>
</dbReference>
<dbReference type="PANTHER" id="PTHR30055">
    <property type="entry name" value="HTH-TYPE TRANSCRIPTIONAL REGULATOR RUTR"/>
    <property type="match status" value="1"/>
</dbReference>
<feature type="DNA-binding region" description="H-T-H motif" evidence="2">
    <location>
        <begin position="34"/>
        <end position="53"/>
    </location>
</feature>
<reference evidence="5 6" key="1">
    <citation type="submission" date="2020-03" db="EMBL/GenBank/DDBJ databases">
        <title>WGS of actinomycetes isolated from Thailand.</title>
        <authorList>
            <person name="Thawai C."/>
        </authorList>
    </citation>
    <scope>NUCLEOTIDE SEQUENCE [LARGE SCALE GENOMIC DNA]</scope>
    <source>
        <strain evidence="5 6">SBST2-5</strain>
    </source>
</reference>
<gene>
    <name evidence="5" type="ORF">HCJ93_04965</name>
</gene>
<comment type="caution">
    <text evidence="5">The sequence shown here is derived from an EMBL/GenBank/DDBJ whole genome shotgun (WGS) entry which is preliminary data.</text>
</comment>
<evidence type="ECO:0000313" key="6">
    <source>
        <dbReference type="Proteomes" id="UP000730591"/>
    </source>
</evidence>
<dbReference type="Gene3D" id="1.10.357.10">
    <property type="entry name" value="Tetracycline Repressor, domain 2"/>
    <property type="match status" value="1"/>
</dbReference>
<name>A0ABX1A6S9_9ACTN</name>
<dbReference type="Proteomes" id="UP000730591">
    <property type="component" value="Unassembled WGS sequence"/>
</dbReference>
<evidence type="ECO:0000256" key="1">
    <source>
        <dbReference type="ARBA" id="ARBA00023125"/>
    </source>
</evidence>
<dbReference type="InterPro" id="IPR001647">
    <property type="entry name" value="HTH_TetR"/>
</dbReference>
<evidence type="ECO:0000313" key="5">
    <source>
        <dbReference type="EMBL" id="NJP49441.1"/>
    </source>
</evidence>
<evidence type="ECO:0000256" key="2">
    <source>
        <dbReference type="PROSITE-ProRule" id="PRU00335"/>
    </source>
</evidence>
<dbReference type="SUPFAM" id="SSF48498">
    <property type="entry name" value="Tetracyclin repressor-like, C-terminal domain"/>
    <property type="match status" value="1"/>
</dbReference>
<dbReference type="Pfam" id="PF00440">
    <property type="entry name" value="TetR_N"/>
    <property type="match status" value="1"/>
</dbReference>
<sequence>MAAPRARRYDPERRQRIIDAAIRVVGKKGIAGLSHRSVAAEADVPLGSTTYHFATLDELLVAALRQANEGFAKVVAAHAGLRDPRTDLAAGLAAVMGEWLAGERTGVELEYELYLAALRRPALRPVAAEWCQGVADLLSHRTDPVTARALVALMDGICLQVLLTGTPYDEAWARDMLRRLVPPAQARTAPLPGASPNAAAPSPKAAGPSPEAAASEPASVRRDETPGT</sequence>
<keyword evidence="6" id="KW-1185">Reference proteome</keyword>
<dbReference type="PANTHER" id="PTHR30055:SF231">
    <property type="entry name" value="TRANSCRIPTIONAL REGULATORY PROTEIN (PROBABLY DEOR-FAMILY)-RELATED"/>
    <property type="match status" value="1"/>
</dbReference>
<dbReference type="InterPro" id="IPR036271">
    <property type="entry name" value="Tet_transcr_reg_TetR-rel_C_sf"/>
</dbReference>
<feature type="domain" description="HTH tetR-type" evidence="4">
    <location>
        <begin position="11"/>
        <end position="71"/>
    </location>
</feature>
<organism evidence="5 6">
    <name type="scientific">Streptomyces composti</name>
    <dbReference type="NCBI Taxonomy" id="2720025"/>
    <lineage>
        <taxon>Bacteria</taxon>
        <taxon>Bacillati</taxon>
        <taxon>Actinomycetota</taxon>
        <taxon>Actinomycetes</taxon>
        <taxon>Kitasatosporales</taxon>
        <taxon>Streptomycetaceae</taxon>
        <taxon>Streptomyces</taxon>
    </lineage>
</organism>
<evidence type="ECO:0000259" key="4">
    <source>
        <dbReference type="PROSITE" id="PS50977"/>
    </source>
</evidence>
<dbReference type="SUPFAM" id="SSF46689">
    <property type="entry name" value="Homeodomain-like"/>
    <property type="match status" value="1"/>
</dbReference>
<dbReference type="Pfam" id="PF17940">
    <property type="entry name" value="TetR_C_31"/>
    <property type="match status" value="1"/>
</dbReference>
<dbReference type="EMBL" id="JAATEM010000004">
    <property type="protein sequence ID" value="NJP49441.1"/>
    <property type="molecule type" value="Genomic_DNA"/>
</dbReference>
<dbReference type="InterPro" id="IPR041583">
    <property type="entry name" value="TetR_C_31"/>
</dbReference>
<proteinExistence type="predicted"/>
<feature type="compositionally biased region" description="Low complexity" evidence="3">
    <location>
        <begin position="189"/>
        <end position="218"/>
    </location>
</feature>
<protein>
    <submittedName>
        <fullName evidence="5">TetR family transcriptional regulator</fullName>
    </submittedName>
</protein>
<dbReference type="InterPro" id="IPR009057">
    <property type="entry name" value="Homeodomain-like_sf"/>
</dbReference>
<feature type="compositionally biased region" description="Basic and acidic residues" evidence="3">
    <location>
        <begin position="219"/>
        <end position="228"/>
    </location>
</feature>
<accession>A0ABX1A6S9</accession>
<feature type="region of interest" description="Disordered" evidence="3">
    <location>
        <begin position="186"/>
        <end position="228"/>
    </location>
</feature>